<evidence type="ECO:0000259" key="1">
    <source>
        <dbReference type="Pfam" id="PF01814"/>
    </source>
</evidence>
<gene>
    <name evidence="2" type="ORF">Q9L58_000912</name>
</gene>
<dbReference type="InterPro" id="IPR012312">
    <property type="entry name" value="Hemerythrin-like"/>
</dbReference>
<sequence>MAGSAWADYPFPLISTPACDIGYTTQFVKSASLMALNHNIIIRGMNSVYLQCAHVTRASAADFIVYCQCWSEFVHNHHDCEEASYFPLIEKAVGVAGLADQNLEQHEAFMDGLLEFDRYMKLVTPATYSGTAVLHILDSFAATLQLHLTDEIVWIQGLSQTYPELDIAAIDLRHEAYVRSKVSKTRIIPFFWTNHDKTYENGIHQWWPTGNALRDWFMKYICTMVHSGAWKFSSCSKGGRPKRLEIRRGRGERDLERGDAVELGPKRPEAVRVIPHTKAGSEW</sequence>
<dbReference type="Gene3D" id="1.20.120.520">
    <property type="entry name" value="nmb1532 protein domain like"/>
    <property type="match status" value="1"/>
</dbReference>
<comment type="caution">
    <text evidence="2">The sequence shown here is derived from an EMBL/GenBank/DDBJ whole genome shotgun (WGS) entry which is preliminary data.</text>
</comment>
<dbReference type="PANTHER" id="PTHR38048">
    <property type="entry name" value="EXPRESSED PROTEIN"/>
    <property type="match status" value="1"/>
</dbReference>
<keyword evidence="3" id="KW-1185">Reference proteome</keyword>
<accession>A0ABR3GVW5</accession>
<evidence type="ECO:0000313" key="2">
    <source>
        <dbReference type="EMBL" id="KAL0640084.1"/>
    </source>
</evidence>
<name>A0ABR3GVW5_9PEZI</name>
<dbReference type="InterPro" id="IPR053206">
    <property type="entry name" value="Dimeric_xanthone_biosynth"/>
</dbReference>
<dbReference type="PANTHER" id="PTHR38048:SF2">
    <property type="entry name" value="HEMERYTHRIN-LIKE DOMAIN-CONTAINING PROTEIN"/>
    <property type="match status" value="1"/>
</dbReference>
<dbReference type="Proteomes" id="UP001447188">
    <property type="component" value="Unassembled WGS sequence"/>
</dbReference>
<reference evidence="2 3" key="1">
    <citation type="submission" date="2024-02" db="EMBL/GenBank/DDBJ databases">
        <title>Discinaceae phylogenomics.</title>
        <authorList>
            <person name="Dirks A.C."/>
            <person name="James T.Y."/>
        </authorList>
    </citation>
    <scope>NUCLEOTIDE SEQUENCE [LARGE SCALE GENOMIC DNA]</scope>
    <source>
        <strain evidence="2 3">ACD0624</strain>
    </source>
</reference>
<proteinExistence type="predicted"/>
<dbReference type="Pfam" id="PF01814">
    <property type="entry name" value="Hemerythrin"/>
    <property type="match status" value="1"/>
</dbReference>
<feature type="domain" description="Hemerythrin-like" evidence="1">
    <location>
        <begin position="36"/>
        <end position="151"/>
    </location>
</feature>
<dbReference type="EMBL" id="JBBBZM010000006">
    <property type="protein sequence ID" value="KAL0640084.1"/>
    <property type="molecule type" value="Genomic_DNA"/>
</dbReference>
<organism evidence="2 3">
    <name type="scientific">Discina gigas</name>
    <dbReference type="NCBI Taxonomy" id="1032678"/>
    <lineage>
        <taxon>Eukaryota</taxon>
        <taxon>Fungi</taxon>
        <taxon>Dikarya</taxon>
        <taxon>Ascomycota</taxon>
        <taxon>Pezizomycotina</taxon>
        <taxon>Pezizomycetes</taxon>
        <taxon>Pezizales</taxon>
        <taxon>Discinaceae</taxon>
        <taxon>Discina</taxon>
    </lineage>
</organism>
<protein>
    <recommendedName>
        <fullName evidence="1">Hemerythrin-like domain-containing protein</fullName>
    </recommendedName>
</protein>
<evidence type="ECO:0000313" key="3">
    <source>
        <dbReference type="Proteomes" id="UP001447188"/>
    </source>
</evidence>